<sequence>MTSRTLNKVKIINTAMALIAQQQPLTFSNISRRLDIHSQALYNYFPDVTALNASIDEAYNADLLAKLQQQLLGLSGEEAVLKFAFVCRQYALERFKLTQFVLAVRPGNSS</sequence>
<reference evidence="1 2" key="1">
    <citation type="submission" date="2015-11" db="EMBL/GenBank/DDBJ databases">
        <title>Draft genome sequences of new species of the genus Lactobacillus isolated from orchardgrass silage.</title>
        <authorList>
            <person name="Tohno M."/>
            <person name="Tanizawa Y."/>
            <person name="Arita M."/>
        </authorList>
    </citation>
    <scope>NUCLEOTIDE SEQUENCE [LARGE SCALE GENOMIC DNA]</scope>
    <source>
        <strain evidence="1 2">IWT5</strain>
    </source>
</reference>
<name>A0A1Z5H5H5_9LACO</name>
<dbReference type="Proteomes" id="UP000223370">
    <property type="component" value="Unassembled WGS sequence"/>
</dbReference>
<organism evidence="1 2">
    <name type="scientific">Secundilactobacillus silagincola</name>
    <dbReference type="NCBI Taxonomy" id="1714681"/>
    <lineage>
        <taxon>Bacteria</taxon>
        <taxon>Bacillati</taxon>
        <taxon>Bacillota</taxon>
        <taxon>Bacilli</taxon>
        <taxon>Lactobacillales</taxon>
        <taxon>Lactobacillaceae</taxon>
        <taxon>Secundilactobacillus</taxon>
    </lineage>
</organism>
<dbReference type="OrthoDB" id="2329191at2"/>
<protein>
    <submittedName>
        <fullName evidence="1">TetR family transcriptional regulator</fullName>
    </submittedName>
</protein>
<keyword evidence="2" id="KW-1185">Reference proteome</keyword>
<dbReference type="Gene3D" id="1.10.357.10">
    <property type="entry name" value="Tetracycline Repressor, domain 2"/>
    <property type="match status" value="1"/>
</dbReference>
<evidence type="ECO:0000313" key="2">
    <source>
        <dbReference type="Proteomes" id="UP000223370"/>
    </source>
</evidence>
<dbReference type="RefSeq" id="WP_098823946.1">
    <property type="nucleotide sequence ID" value="NZ_BCMJ01000002.1"/>
</dbReference>
<gene>
    <name evidence="1" type="primary">tetR_9</name>
    <name evidence="1" type="ORF">IWT5_00716</name>
</gene>
<comment type="caution">
    <text evidence="1">The sequence shown here is derived from an EMBL/GenBank/DDBJ whole genome shotgun (WGS) entry which is preliminary data.</text>
</comment>
<accession>A0A1Z5H5H5</accession>
<dbReference type="EMBL" id="BCMJ01000002">
    <property type="protein sequence ID" value="GAT18442.1"/>
    <property type="molecule type" value="Genomic_DNA"/>
</dbReference>
<dbReference type="SUPFAM" id="SSF46689">
    <property type="entry name" value="Homeodomain-like"/>
    <property type="match status" value="1"/>
</dbReference>
<dbReference type="AlphaFoldDB" id="A0A1Z5H5H5"/>
<proteinExistence type="predicted"/>
<evidence type="ECO:0000313" key="1">
    <source>
        <dbReference type="EMBL" id="GAT18442.1"/>
    </source>
</evidence>
<dbReference type="InterPro" id="IPR009057">
    <property type="entry name" value="Homeodomain-like_sf"/>
</dbReference>